<dbReference type="AlphaFoldDB" id="A0A923NLE7"/>
<sequence>MYNIIITEPSSNLRRLGRNSLAGKWQSAIIATLIYQICITLPALILDQVFGKTLAELYGNMYYDSSYEFGANVIAGISSSAEKVSTMSGVYVFLVSGAFTFGISLFFLNLFRRRQTEAAQVFSGFEYFFKTLGLFFVMSVFIFLWGLLFVVPGIIAAIRYSQAFFILADDPGKGIMQCISESKMLMRGNKGKFFCMELSFIGWMLLTTFAVALVSNLLEAMIGAGVVMIVINWILNLAICWVMAYMTATEAAFYEILTGRLRAGTQGAGQF</sequence>
<comment type="caution">
    <text evidence="2">The sequence shown here is derived from an EMBL/GenBank/DDBJ whole genome shotgun (WGS) entry which is preliminary data.</text>
</comment>
<evidence type="ECO:0000256" key="1">
    <source>
        <dbReference type="SAM" id="Phobius"/>
    </source>
</evidence>
<accession>A0A923NLE7</accession>
<keyword evidence="3" id="KW-1185">Reference proteome</keyword>
<dbReference type="EMBL" id="JACRYT010000017">
    <property type="protein sequence ID" value="MBC6680679.1"/>
    <property type="molecule type" value="Genomic_DNA"/>
</dbReference>
<dbReference type="PANTHER" id="PTHR40076:SF1">
    <property type="entry name" value="MEMBRANE PROTEIN"/>
    <property type="match status" value="1"/>
</dbReference>
<evidence type="ECO:0000313" key="3">
    <source>
        <dbReference type="Proteomes" id="UP000602647"/>
    </source>
</evidence>
<name>A0A923NLE7_9FIRM</name>
<organism evidence="2 3">
    <name type="scientific">Zhenpiania hominis</name>
    <dbReference type="NCBI Taxonomy" id="2763644"/>
    <lineage>
        <taxon>Bacteria</taxon>
        <taxon>Bacillati</taxon>
        <taxon>Bacillota</taxon>
        <taxon>Clostridia</taxon>
        <taxon>Peptostreptococcales</taxon>
        <taxon>Anaerovoracaceae</taxon>
        <taxon>Zhenpiania</taxon>
    </lineage>
</organism>
<dbReference type="RefSeq" id="WP_187303778.1">
    <property type="nucleotide sequence ID" value="NZ_JACRYT010000017.1"/>
</dbReference>
<keyword evidence="1" id="KW-1133">Transmembrane helix</keyword>
<dbReference type="PANTHER" id="PTHR40076">
    <property type="entry name" value="MEMBRANE PROTEIN-RELATED"/>
    <property type="match status" value="1"/>
</dbReference>
<protein>
    <submittedName>
        <fullName evidence="2">DUF975 family protein</fullName>
    </submittedName>
</protein>
<gene>
    <name evidence="2" type="ORF">H9L42_12695</name>
</gene>
<feature type="transmembrane region" description="Helical" evidence="1">
    <location>
        <begin position="220"/>
        <end position="244"/>
    </location>
</feature>
<reference evidence="2" key="1">
    <citation type="submission" date="2020-08" db="EMBL/GenBank/DDBJ databases">
        <title>Genome public.</title>
        <authorList>
            <person name="Liu C."/>
            <person name="Sun Q."/>
        </authorList>
    </citation>
    <scope>NUCLEOTIDE SEQUENCE</scope>
    <source>
        <strain evidence="2">BX12</strain>
    </source>
</reference>
<dbReference type="InterPro" id="IPR010380">
    <property type="entry name" value="DUF975"/>
</dbReference>
<dbReference type="Proteomes" id="UP000602647">
    <property type="component" value="Unassembled WGS sequence"/>
</dbReference>
<feature type="transmembrane region" description="Helical" evidence="1">
    <location>
        <begin position="25"/>
        <end position="46"/>
    </location>
</feature>
<feature type="transmembrane region" description="Helical" evidence="1">
    <location>
        <begin position="131"/>
        <end position="158"/>
    </location>
</feature>
<evidence type="ECO:0000313" key="2">
    <source>
        <dbReference type="EMBL" id="MBC6680679.1"/>
    </source>
</evidence>
<feature type="transmembrane region" description="Helical" evidence="1">
    <location>
        <begin position="193"/>
        <end position="214"/>
    </location>
</feature>
<proteinExistence type="predicted"/>
<dbReference type="Pfam" id="PF06161">
    <property type="entry name" value="DUF975"/>
    <property type="match status" value="1"/>
</dbReference>
<keyword evidence="1" id="KW-0472">Membrane</keyword>
<keyword evidence="1" id="KW-0812">Transmembrane</keyword>
<feature type="transmembrane region" description="Helical" evidence="1">
    <location>
        <begin position="90"/>
        <end position="111"/>
    </location>
</feature>